<evidence type="ECO:0000313" key="3">
    <source>
        <dbReference type="Proteomes" id="UP000295371"/>
    </source>
</evidence>
<keyword evidence="3" id="KW-1185">Reference proteome</keyword>
<dbReference type="Proteomes" id="UP000295371">
    <property type="component" value="Unassembled WGS sequence"/>
</dbReference>
<gene>
    <name evidence="2" type="ORF">CLV29_1915</name>
</gene>
<evidence type="ECO:0000313" key="2">
    <source>
        <dbReference type="EMBL" id="TDT34257.1"/>
    </source>
</evidence>
<protein>
    <submittedName>
        <fullName evidence="2">Uncharacterized protein</fullName>
    </submittedName>
</protein>
<dbReference type="EMBL" id="SOAW01000001">
    <property type="protein sequence ID" value="TDT34257.1"/>
    <property type="molecule type" value="Genomic_DNA"/>
</dbReference>
<evidence type="ECO:0000256" key="1">
    <source>
        <dbReference type="SAM" id="SignalP"/>
    </source>
</evidence>
<dbReference type="RefSeq" id="WP_133754657.1">
    <property type="nucleotide sequence ID" value="NZ_SOAW01000001.1"/>
</dbReference>
<accession>A0A4R7JC41</accession>
<name>A0A4R7JC41_9ACTN</name>
<organism evidence="2 3">
    <name type="scientific">Naumannella halotolerans</name>
    <dbReference type="NCBI Taxonomy" id="993414"/>
    <lineage>
        <taxon>Bacteria</taxon>
        <taxon>Bacillati</taxon>
        <taxon>Actinomycetota</taxon>
        <taxon>Actinomycetes</taxon>
        <taxon>Propionibacteriales</taxon>
        <taxon>Propionibacteriaceae</taxon>
        <taxon>Naumannella</taxon>
    </lineage>
</organism>
<comment type="caution">
    <text evidence="2">The sequence shown here is derived from an EMBL/GenBank/DDBJ whole genome shotgun (WGS) entry which is preliminary data.</text>
</comment>
<dbReference type="AlphaFoldDB" id="A0A4R7JC41"/>
<feature type="signal peptide" evidence="1">
    <location>
        <begin position="1"/>
        <end position="28"/>
    </location>
</feature>
<keyword evidence="1" id="KW-0732">Signal</keyword>
<proteinExistence type="predicted"/>
<sequence length="119" mass="11591">MKFGAALLLAPALGLSVVGLETSFGAEAAVGDSAAGGAADPAAGTVPRADLTAGPAANALVGAVPEAPVDVGSAVEDAAADPLTFNIYLVMVDGITPGWTSTEDQVQTDVSAALENVRL</sequence>
<feature type="chain" id="PRO_5020203946" evidence="1">
    <location>
        <begin position="29"/>
        <end position="119"/>
    </location>
</feature>
<reference evidence="2 3" key="1">
    <citation type="submission" date="2019-03" db="EMBL/GenBank/DDBJ databases">
        <title>Genomic Encyclopedia of Archaeal and Bacterial Type Strains, Phase II (KMG-II): from individual species to whole genera.</title>
        <authorList>
            <person name="Goeker M."/>
        </authorList>
    </citation>
    <scope>NUCLEOTIDE SEQUENCE [LARGE SCALE GENOMIC DNA]</scope>
    <source>
        <strain evidence="2 3">DSM 24323</strain>
    </source>
</reference>